<dbReference type="GeneID" id="14909497"/>
<evidence type="ECO:0000256" key="3">
    <source>
        <dbReference type="ARBA" id="ARBA00022833"/>
    </source>
</evidence>
<evidence type="ECO:0000256" key="2">
    <source>
        <dbReference type="ARBA" id="ARBA00022771"/>
    </source>
</evidence>
<evidence type="ECO:0000313" key="7">
    <source>
        <dbReference type="EMBL" id="EGR33325.1"/>
    </source>
</evidence>
<evidence type="ECO:0000259" key="6">
    <source>
        <dbReference type="PROSITE" id="PS50865"/>
    </source>
</evidence>
<dbReference type="STRING" id="857967.G0QN88"/>
<dbReference type="OrthoDB" id="297851at2759"/>
<feature type="domain" description="MYND-type" evidence="6">
    <location>
        <begin position="230"/>
        <end position="267"/>
    </location>
</feature>
<sequence>MNNQLFKDKNQLQQYHIIPNEMQESKYNNIFLKDNFSINDVKLVDFQTWIFFKEQYKDSIEIPCQVLKIKNEYIHAAEFEKPYIGFLDQEVFEKIKDNQNQEENIYNFKRLQIPNCFDWKLIVDYIKKLYSFQKNISLDSIQIRVWKIEQAIPLNSVIKMLNKNIQDEKFNETPGYLYRGVNDENCYRYMKKHYKYLVEVQNLNKDKWILEENTNFKFSMKKGQKVTFICEFCEEQTILIEECQCKQYFYCSNECKYRDKPFHSKLCANAYFSESDEEYDDKKIEKNTKKKGLENLENTCYLNSALQCILSTDEINKFYSQNEYKEHLKKIKKYEK</sequence>
<dbReference type="GO" id="GO:0008270">
    <property type="term" value="F:zinc ion binding"/>
    <property type="evidence" value="ECO:0007669"/>
    <property type="project" value="UniProtKB-KW"/>
</dbReference>
<dbReference type="Pfam" id="PF00443">
    <property type="entry name" value="UCH"/>
    <property type="match status" value="1"/>
</dbReference>
<dbReference type="eggNOG" id="KOG1870">
    <property type="taxonomic scope" value="Eukaryota"/>
</dbReference>
<dbReference type="InterPro" id="IPR001394">
    <property type="entry name" value="Peptidase_C19_UCH"/>
</dbReference>
<dbReference type="Gene3D" id="3.90.70.10">
    <property type="entry name" value="Cysteine proteinases"/>
    <property type="match status" value="1"/>
</dbReference>
<proteinExistence type="predicted"/>
<dbReference type="AlphaFoldDB" id="G0QN88"/>
<feature type="domain" description="USP" evidence="5">
    <location>
        <begin position="291"/>
        <end position="336"/>
    </location>
</feature>
<dbReference type="InParanoid" id="G0QN88"/>
<dbReference type="EMBL" id="GL983469">
    <property type="protein sequence ID" value="EGR33325.1"/>
    <property type="molecule type" value="Genomic_DNA"/>
</dbReference>
<keyword evidence="7" id="KW-0378">Hydrolase</keyword>
<gene>
    <name evidence="7" type="ORF">IMG5_056230</name>
</gene>
<accession>G0QN88</accession>
<dbReference type="RefSeq" id="XP_004037311.1">
    <property type="nucleotide sequence ID" value="XM_004037263.1"/>
</dbReference>
<dbReference type="GO" id="GO:0016579">
    <property type="term" value="P:protein deubiquitination"/>
    <property type="evidence" value="ECO:0007669"/>
    <property type="project" value="InterPro"/>
</dbReference>
<name>G0QN88_ICHMU</name>
<dbReference type="Proteomes" id="UP000008983">
    <property type="component" value="Unassembled WGS sequence"/>
</dbReference>
<evidence type="ECO:0000259" key="5">
    <source>
        <dbReference type="PROSITE" id="PS50235"/>
    </source>
</evidence>
<dbReference type="InterPro" id="IPR002893">
    <property type="entry name" value="Znf_MYND"/>
</dbReference>
<evidence type="ECO:0000313" key="8">
    <source>
        <dbReference type="Proteomes" id="UP000008983"/>
    </source>
</evidence>
<dbReference type="PROSITE" id="PS50235">
    <property type="entry name" value="USP_3"/>
    <property type="match status" value="1"/>
</dbReference>
<evidence type="ECO:0000256" key="1">
    <source>
        <dbReference type="ARBA" id="ARBA00022723"/>
    </source>
</evidence>
<protein>
    <submittedName>
        <fullName evidence="7">Ubiquitin carboxyl-terminal hydrolase family protein, putative</fullName>
    </submittedName>
</protein>
<dbReference type="GO" id="GO:0004843">
    <property type="term" value="F:cysteine-type deubiquitinase activity"/>
    <property type="evidence" value="ECO:0007669"/>
    <property type="project" value="InterPro"/>
</dbReference>
<dbReference type="PROSITE" id="PS01360">
    <property type="entry name" value="ZF_MYND_1"/>
    <property type="match status" value="1"/>
</dbReference>
<dbReference type="SUPFAM" id="SSF54001">
    <property type="entry name" value="Cysteine proteinases"/>
    <property type="match status" value="1"/>
</dbReference>
<dbReference type="InterPro" id="IPR028889">
    <property type="entry name" value="USP"/>
</dbReference>
<keyword evidence="1" id="KW-0479">Metal-binding</keyword>
<organism evidence="7 8">
    <name type="scientific">Ichthyophthirius multifiliis</name>
    <name type="common">White spot disease agent</name>
    <name type="synonym">Ich</name>
    <dbReference type="NCBI Taxonomy" id="5932"/>
    <lineage>
        <taxon>Eukaryota</taxon>
        <taxon>Sar</taxon>
        <taxon>Alveolata</taxon>
        <taxon>Ciliophora</taxon>
        <taxon>Intramacronucleata</taxon>
        <taxon>Oligohymenophorea</taxon>
        <taxon>Hymenostomatida</taxon>
        <taxon>Ophryoglenina</taxon>
        <taxon>Ichthyophthirius</taxon>
    </lineage>
</organism>
<dbReference type="PROSITE" id="PS50865">
    <property type="entry name" value="ZF_MYND_2"/>
    <property type="match status" value="1"/>
</dbReference>
<evidence type="ECO:0000256" key="4">
    <source>
        <dbReference type="PROSITE-ProRule" id="PRU00134"/>
    </source>
</evidence>
<keyword evidence="8" id="KW-1185">Reference proteome</keyword>
<dbReference type="InterPro" id="IPR038765">
    <property type="entry name" value="Papain-like_cys_pep_sf"/>
</dbReference>
<reference evidence="7 8" key="1">
    <citation type="submission" date="2011-07" db="EMBL/GenBank/DDBJ databases">
        <authorList>
            <person name="Coyne R."/>
            <person name="Brami D."/>
            <person name="Johnson J."/>
            <person name="Hostetler J."/>
            <person name="Hannick L."/>
            <person name="Clark T."/>
            <person name="Cassidy-Hanley D."/>
            <person name="Inman J."/>
        </authorList>
    </citation>
    <scope>NUCLEOTIDE SEQUENCE [LARGE SCALE GENOMIC DNA]</scope>
    <source>
        <strain evidence="7 8">G5</strain>
    </source>
</reference>
<keyword evidence="2 4" id="KW-0863">Zinc-finger</keyword>
<keyword evidence="3" id="KW-0862">Zinc</keyword>